<accession>K1QAT4</accession>
<feature type="compositionally biased region" description="Basic and acidic residues" evidence="1">
    <location>
        <begin position="167"/>
        <end position="189"/>
    </location>
</feature>
<feature type="compositionally biased region" description="Low complexity" evidence="1">
    <location>
        <begin position="215"/>
        <end position="233"/>
    </location>
</feature>
<feature type="region of interest" description="Disordered" evidence="1">
    <location>
        <begin position="208"/>
        <end position="251"/>
    </location>
</feature>
<reference evidence="3" key="2">
    <citation type="submission" date="2022-08" db="UniProtKB">
        <authorList>
            <consortium name="EnsemblMetazoa"/>
        </authorList>
    </citation>
    <scope>IDENTIFICATION</scope>
    <source>
        <strain evidence="3">05x7-T-G4-1.051#20</strain>
    </source>
</reference>
<feature type="compositionally biased region" description="Polar residues" evidence="1">
    <location>
        <begin position="149"/>
        <end position="158"/>
    </location>
</feature>
<feature type="region of interest" description="Disordered" evidence="1">
    <location>
        <begin position="145"/>
        <end position="190"/>
    </location>
</feature>
<evidence type="ECO:0000256" key="1">
    <source>
        <dbReference type="SAM" id="MobiDB-lite"/>
    </source>
</evidence>
<gene>
    <name evidence="2" type="ORF">CGI_10026342</name>
</gene>
<feature type="compositionally biased region" description="Basic and acidic residues" evidence="1">
    <location>
        <begin position="87"/>
        <end position="97"/>
    </location>
</feature>
<dbReference type="EnsemblMetazoa" id="G23478.1">
    <property type="protein sequence ID" value="G23478.1:cds"/>
    <property type="gene ID" value="G23478"/>
</dbReference>
<reference evidence="2" key="1">
    <citation type="journal article" date="2012" name="Nature">
        <title>The oyster genome reveals stress adaptation and complexity of shell formation.</title>
        <authorList>
            <person name="Zhang G."/>
            <person name="Fang X."/>
            <person name="Guo X."/>
            <person name="Li L."/>
            <person name="Luo R."/>
            <person name="Xu F."/>
            <person name="Yang P."/>
            <person name="Zhang L."/>
            <person name="Wang X."/>
            <person name="Qi H."/>
            <person name="Xiong Z."/>
            <person name="Que H."/>
            <person name="Xie Y."/>
            <person name="Holland P.W."/>
            <person name="Paps J."/>
            <person name="Zhu Y."/>
            <person name="Wu F."/>
            <person name="Chen Y."/>
            <person name="Wang J."/>
            <person name="Peng C."/>
            <person name="Meng J."/>
            <person name="Yang L."/>
            <person name="Liu J."/>
            <person name="Wen B."/>
            <person name="Zhang N."/>
            <person name="Huang Z."/>
            <person name="Zhu Q."/>
            <person name="Feng Y."/>
            <person name="Mount A."/>
            <person name="Hedgecock D."/>
            <person name="Xu Z."/>
            <person name="Liu Y."/>
            <person name="Domazet-Loso T."/>
            <person name="Du Y."/>
            <person name="Sun X."/>
            <person name="Zhang S."/>
            <person name="Liu B."/>
            <person name="Cheng P."/>
            <person name="Jiang X."/>
            <person name="Li J."/>
            <person name="Fan D."/>
            <person name="Wang W."/>
            <person name="Fu W."/>
            <person name="Wang T."/>
            <person name="Wang B."/>
            <person name="Zhang J."/>
            <person name="Peng Z."/>
            <person name="Li Y."/>
            <person name="Li N."/>
            <person name="Wang J."/>
            <person name="Chen M."/>
            <person name="He Y."/>
            <person name="Tan F."/>
            <person name="Song X."/>
            <person name="Zheng Q."/>
            <person name="Huang R."/>
            <person name="Yang H."/>
            <person name="Du X."/>
            <person name="Chen L."/>
            <person name="Yang M."/>
            <person name="Gaffney P.M."/>
            <person name="Wang S."/>
            <person name="Luo L."/>
            <person name="She Z."/>
            <person name="Ming Y."/>
            <person name="Huang W."/>
            <person name="Zhang S."/>
            <person name="Huang B."/>
            <person name="Zhang Y."/>
            <person name="Qu T."/>
            <person name="Ni P."/>
            <person name="Miao G."/>
            <person name="Wang J."/>
            <person name="Wang Q."/>
            <person name="Steinberg C.E."/>
            <person name="Wang H."/>
            <person name="Li N."/>
            <person name="Qian L."/>
            <person name="Zhang G."/>
            <person name="Li Y."/>
            <person name="Yang H."/>
            <person name="Liu X."/>
            <person name="Wang J."/>
            <person name="Yin Y."/>
            <person name="Wang J."/>
        </authorList>
    </citation>
    <scope>NUCLEOTIDE SEQUENCE [LARGE SCALE GENOMIC DNA]</scope>
    <source>
        <strain evidence="2">05x7-T-G4-1.051#20</strain>
    </source>
</reference>
<name>K1QAT4_MAGGI</name>
<feature type="compositionally biased region" description="Polar residues" evidence="1">
    <location>
        <begin position="434"/>
        <end position="443"/>
    </location>
</feature>
<dbReference type="HOGENOM" id="CLU_618563_0_0_1"/>
<evidence type="ECO:0000313" key="2">
    <source>
        <dbReference type="EMBL" id="EKC33852.1"/>
    </source>
</evidence>
<evidence type="ECO:0000313" key="3">
    <source>
        <dbReference type="EnsemblMetazoa" id="G23478.1:cds"/>
    </source>
</evidence>
<sequence>MEGVNTTRLPSIVRFQVGGYATERESPERGWARIRTCLIDNPCDSGQNKRQEIWSYHKKNRGVLRSLVKSLPNIPFRIKRNKKRSHSDHELSSKNEKAESFLPKISPIGIESPTKNGKIRPLGTVSKSDDIIPIGKLKSVRNREDSAIRLTSTDTENLPATGVDGVEEQKRLETGDGKNNSEKRCESRLPRLLPFKQPLSKSRVVSFSTNDLRDSSQVSDRSDSRSSCLSEDSSNSEKGLEKVNFGHSSQHITEPIPRSVLDIITGNYLSDPRIMGDRAKRDRKTGTSETATFPGGNAEKEWFERVLGDKEIIDMSNYENFARTPRTRPINDSIPKYQNVLGASNLPDRKPKTVTSRSPLKVQFDIPSEEKPSTKPPYPNTYPKQAGEPIAAYQRTTNSPSYFPLFSRDGSPIRKIGGPPKNKQQPGAKLRISFPNSTPTQEN</sequence>
<organism evidence="2">
    <name type="scientific">Magallana gigas</name>
    <name type="common">Pacific oyster</name>
    <name type="synonym">Crassostrea gigas</name>
    <dbReference type="NCBI Taxonomy" id="29159"/>
    <lineage>
        <taxon>Eukaryota</taxon>
        <taxon>Metazoa</taxon>
        <taxon>Spiralia</taxon>
        <taxon>Lophotrochozoa</taxon>
        <taxon>Mollusca</taxon>
        <taxon>Bivalvia</taxon>
        <taxon>Autobranchia</taxon>
        <taxon>Pteriomorphia</taxon>
        <taxon>Ostreida</taxon>
        <taxon>Ostreoidea</taxon>
        <taxon>Ostreidae</taxon>
        <taxon>Magallana</taxon>
    </lineage>
</organism>
<feature type="compositionally biased region" description="Basic and acidic residues" evidence="1">
    <location>
        <begin position="274"/>
        <end position="286"/>
    </location>
</feature>
<keyword evidence="4" id="KW-1185">Reference proteome</keyword>
<evidence type="ECO:0000313" key="4">
    <source>
        <dbReference type="Proteomes" id="UP000005408"/>
    </source>
</evidence>
<dbReference type="Proteomes" id="UP000005408">
    <property type="component" value="Unassembled WGS sequence"/>
</dbReference>
<dbReference type="EMBL" id="JH819021">
    <property type="protein sequence ID" value="EKC33852.1"/>
    <property type="molecule type" value="Genomic_DNA"/>
</dbReference>
<feature type="region of interest" description="Disordered" evidence="1">
    <location>
        <begin position="341"/>
        <end position="443"/>
    </location>
</feature>
<feature type="region of interest" description="Disordered" evidence="1">
    <location>
        <begin position="271"/>
        <end position="295"/>
    </location>
</feature>
<feature type="region of interest" description="Disordered" evidence="1">
    <location>
        <begin position="78"/>
        <end position="97"/>
    </location>
</feature>
<dbReference type="AlphaFoldDB" id="K1QAT4"/>
<proteinExistence type="predicted"/>
<protein>
    <submittedName>
        <fullName evidence="2 3">Uncharacterized protein</fullName>
    </submittedName>
</protein>